<reference evidence="2" key="1">
    <citation type="submission" date="2020-02" db="EMBL/GenBank/DDBJ databases">
        <authorList>
            <person name="Meier V. D."/>
        </authorList>
    </citation>
    <scope>NUCLEOTIDE SEQUENCE</scope>
    <source>
        <strain evidence="2">AVDCRST_MAG15</strain>
    </source>
</reference>
<feature type="non-terminal residue" evidence="2">
    <location>
        <position position="421"/>
    </location>
</feature>
<feature type="compositionally biased region" description="Low complexity" evidence="1">
    <location>
        <begin position="141"/>
        <end position="155"/>
    </location>
</feature>
<feature type="compositionally biased region" description="Basic residues" evidence="1">
    <location>
        <begin position="11"/>
        <end position="30"/>
    </location>
</feature>
<feature type="compositionally biased region" description="Basic and acidic residues" evidence="1">
    <location>
        <begin position="116"/>
        <end position="133"/>
    </location>
</feature>
<accession>A0A6J4QAK5</accession>
<evidence type="ECO:0000256" key="1">
    <source>
        <dbReference type="SAM" id="MobiDB-lite"/>
    </source>
</evidence>
<feature type="compositionally biased region" description="Basic and acidic residues" evidence="1">
    <location>
        <begin position="157"/>
        <end position="167"/>
    </location>
</feature>
<feature type="compositionally biased region" description="Low complexity" evidence="1">
    <location>
        <begin position="219"/>
        <end position="240"/>
    </location>
</feature>
<feature type="compositionally biased region" description="Basic residues" evidence="1">
    <location>
        <begin position="300"/>
        <end position="315"/>
    </location>
</feature>
<dbReference type="GO" id="GO:0004222">
    <property type="term" value="F:metalloendopeptidase activity"/>
    <property type="evidence" value="ECO:0007669"/>
    <property type="project" value="UniProtKB-EC"/>
</dbReference>
<feature type="compositionally biased region" description="Basic residues" evidence="1">
    <location>
        <begin position="90"/>
        <end position="103"/>
    </location>
</feature>
<feature type="compositionally biased region" description="Basic and acidic residues" evidence="1">
    <location>
        <begin position="354"/>
        <end position="363"/>
    </location>
</feature>
<feature type="non-terminal residue" evidence="2">
    <location>
        <position position="1"/>
    </location>
</feature>
<feature type="compositionally biased region" description="Basic residues" evidence="1">
    <location>
        <begin position="322"/>
        <end position="333"/>
    </location>
</feature>
<feature type="compositionally biased region" description="Basic and acidic residues" evidence="1">
    <location>
        <begin position="272"/>
        <end position="282"/>
    </location>
</feature>
<sequence length="421" mass="46424">DRPPPYAAQRVSHRHRVHARPQVRLHRRLGPGRGPPRAGRAERHRPLPRTHGLQGHRASHGAGDRRSHRGRGRLHQRLHLARDDGLLRSRAGKRRRPRARRDRGHPPQPRLRRRGDRGGARRDPPGDRADARHAGRHRLRLAAGGRLPGPAAGPDYPGRDRAREHVRQGRPPALRGRALRAGADAPLRSGRRRSRRHLPRGGAVVRAPDADPASLAHPARGVAGRRAARDQGAGAGPLRPGAGGSGLSRPGHSHRADLGHGHGRRHVLKALPRGEGEPRPLLHDLCPGRGLRGHGPEHNLRRHLGRGYRRTRGPHRRGDQARRRRHDRRRGRPRPGADEGRDADGAGEPVEPGRAARSDDLHLGTRSGGRGADRQDRGRDHPRRARFRRAHGGRHGHCAGRLWARRGRAPARSATRTAGGL</sequence>
<feature type="compositionally biased region" description="Basic residues" evidence="1">
    <location>
        <begin position="189"/>
        <end position="199"/>
    </location>
</feature>
<feature type="compositionally biased region" description="Basic residues" evidence="1">
    <location>
        <begin position="380"/>
        <end position="409"/>
    </location>
</feature>
<name>A0A6J4QAK5_9RHOB</name>
<organism evidence="2">
    <name type="scientific">uncultured Rubellimicrobium sp</name>
    <dbReference type="NCBI Taxonomy" id="543078"/>
    <lineage>
        <taxon>Bacteria</taxon>
        <taxon>Pseudomonadati</taxon>
        <taxon>Pseudomonadota</taxon>
        <taxon>Alphaproteobacteria</taxon>
        <taxon>Rhodobacterales</taxon>
        <taxon>Roseobacteraceae</taxon>
        <taxon>Rubellimicrobium</taxon>
        <taxon>environmental samples</taxon>
    </lineage>
</organism>
<keyword evidence="2" id="KW-0378">Hydrolase</keyword>
<protein>
    <submittedName>
        <fullName evidence="2">Mitochondrial processing peptidase-like protein</fullName>
        <ecNumber evidence="2">3.4.24.64</ecNumber>
    </submittedName>
</protein>
<dbReference type="AlphaFoldDB" id="A0A6J4QAK5"/>
<dbReference type="EMBL" id="CADCUU010000490">
    <property type="protein sequence ID" value="CAA9437592.1"/>
    <property type="molecule type" value="Genomic_DNA"/>
</dbReference>
<gene>
    <name evidence="2" type="ORF">AVDCRST_MAG15-3303</name>
</gene>
<feature type="compositionally biased region" description="Low complexity" evidence="1">
    <location>
        <begin position="169"/>
        <end position="188"/>
    </location>
</feature>
<proteinExistence type="predicted"/>
<feature type="compositionally biased region" description="Basic and acidic residues" evidence="1">
    <location>
        <begin position="335"/>
        <end position="344"/>
    </location>
</feature>
<feature type="region of interest" description="Disordered" evidence="1">
    <location>
        <begin position="1"/>
        <end position="421"/>
    </location>
</feature>
<dbReference type="EC" id="3.4.24.64" evidence="2"/>
<evidence type="ECO:0000313" key="2">
    <source>
        <dbReference type="EMBL" id="CAA9437592.1"/>
    </source>
</evidence>
<feature type="compositionally biased region" description="Basic residues" evidence="1">
    <location>
        <begin position="66"/>
        <end position="79"/>
    </location>
</feature>